<gene>
    <name evidence="9" type="ORF">FEM48_Zijuj07G0003900</name>
</gene>
<name>A0A978V1C9_ZIZJJ</name>
<dbReference type="InterPro" id="IPR003663">
    <property type="entry name" value="Sugar/inositol_transpt"/>
</dbReference>
<feature type="domain" description="Major facilitator superfamily (MFS) profile" evidence="8">
    <location>
        <begin position="32"/>
        <end position="488"/>
    </location>
</feature>
<keyword evidence="3" id="KW-0813">Transport</keyword>
<organism evidence="9 10">
    <name type="scientific">Ziziphus jujuba var. spinosa</name>
    <dbReference type="NCBI Taxonomy" id="714518"/>
    <lineage>
        <taxon>Eukaryota</taxon>
        <taxon>Viridiplantae</taxon>
        <taxon>Streptophyta</taxon>
        <taxon>Embryophyta</taxon>
        <taxon>Tracheophyta</taxon>
        <taxon>Spermatophyta</taxon>
        <taxon>Magnoliopsida</taxon>
        <taxon>eudicotyledons</taxon>
        <taxon>Gunneridae</taxon>
        <taxon>Pentapetalae</taxon>
        <taxon>rosids</taxon>
        <taxon>fabids</taxon>
        <taxon>Rosales</taxon>
        <taxon>Rhamnaceae</taxon>
        <taxon>Paliureae</taxon>
        <taxon>Ziziphus</taxon>
    </lineage>
</organism>
<feature type="transmembrane region" description="Helical" evidence="7">
    <location>
        <begin position="28"/>
        <end position="57"/>
    </location>
</feature>
<feature type="transmembrane region" description="Helical" evidence="7">
    <location>
        <begin position="126"/>
        <end position="147"/>
    </location>
</feature>
<dbReference type="CDD" id="cd17360">
    <property type="entry name" value="MFS_HMIT_like"/>
    <property type="match status" value="1"/>
</dbReference>
<evidence type="ECO:0000259" key="8">
    <source>
        <dbReference type="PROSITE" id="PS50850"/>
    </source>
</evidence>
<dbReference type="InterPro" id="IPR050814">
    <property type="entry name" value="Myo-inositol_Transporter"/>
</dbReference>
<dbReference type="GO" id="GO:0015798">
    <property type="term" value="P:myo-inositol transport"/>
    <property type="evidence" value="ECO:0007669"/>
    <property type="project" value="UniProtKB-ARBA"/>
</dbReference>
<evidence type="ECO:0000256" key="1">
    <source>
        <dbReference type="ARBA" id="ARBA00004141"/>
    </source>
</evidence>
<evidence type="ECO:0000313" key="10">
    <source>
        <dbReference type="Proteomes" id="UP000813462"/>
    </source>
</evidence>
<evidence type="ECO:0000313" key="9">
    <source>
        <dbReference type="EMBL" id="KAH7521162.1"/>
    </source>
</evidence>
<feature type="transmembrane region" description="Helical" evidence="7">
    <location>
        <begin position="187"/>
        <end position="209"/>
    </location>
</feature>
<proteinExistence type="inferred from homology"/>
<keyword evidence="6 7" id="KW-0472">Membrane</keyword>
<dbReference type="PROSITE" id="PS00217">
    <property type="entry name" value="SUGAR_TRANSPORT_2"/>
    <property type="match status" value="1"/>
</dbReference>
<dbReference type="GO" id="GO:0015791">
    <property type="term" value="P:polyol transmembrane transport"/>
    <property type="evidence" value="ECO:0007669"/>
    <property type="project" value="UniProtKB-ARBA"/>
</dbReference>
<evidence type="ECO:0000256" key="3">
    <source>
        <dbReference type="ARBA" id="ARBA00022448"/>
    </source>
</evidence>
<keyword evidence="5 7" id="KW-1133">Transmembrane helix</keyword>
<dbReference type="Pfam" id="PF00083">
    <property type="entry name" value="Sugar_tr"/>
    <property type="match status" value="2"/>
</dbReference>
<feature type="transmembrane region" description="Helical" evidence="7">
    <location>
        <begin position="103"/>
        <end position="120"/>
    </location>
</feature>
<reference evidence="9" key="1">
    <citation type="journal article" date="2021" name="Front. Plant Sci.">
        <title>Chromosome-Scale Genome Assembly for Chinese Sour Jujube and Insights Into Its Genome Evolution and Domestication Signature.</title>
        <authorList>
            <person name="Shen L.-Y."/>
            <person name="Luo H."/>
            <person name="Wang X.-L."/>
            <person name="Wang X.-M."/>
            <person name="Qiu X.-J."/>
            <person name="Liu H."/>
            <person name="Zhou S.-S."/>
            <person name="Jia K.-H."/>
            <person name="Nie S."/>
            <person name="Bao Y.-T."/>
            <person name="Zhang R.-G."/>
            <person name="Yun Q.-Z."/>
            <person name="Chai Y.-H."/>
            <person name="Lu J.-Y."/>
            <person name="Li Y."/>
            <person name="Zhao S.-W."/>
            <person name="Mao J.-F."/>
            <person name="Jia S.-G."/>
            <person name="Mao Y.-M."/>
        </authorList>
    </citation>
    <scope>NUCLEOTIDE SEQUENCE</scope>
    <source>
        <strain evidence="9">AT0</strain>
        <tissue evidence="9">Leaf</tissue>
    </source>
</reference>
<dbReference type="Gene3D" id="1.20.1250.20">
    <property type="entry name" value="MFS general substrate transporter like domains"/>
    <property type="match status" value="1"/>
</dbReference>
<feature type="transmembrane region" description="Helical" evidence="7">
    <location>
        <begin position="392"/>
        <end position="409"/>
    </location>
</feature>
<dbReference type="PANTHER" id="PTHR48020:SF12">
    <property type="entry name" value="PROTON MYO-INOSITOL COTRANSPORTER"/>
    <property type="match status" value="1"/>
</dbReference>
<dbReference type="AlphaFoldDB" id="A0A978V1C9"/>
<feature type="transmembrane region" description="Helical" evidence="7">
    <location>
        <begin position="69"/>
        <end position="91"/>
    </location>
</feature>
<dbReference type="InterPro" id="IPR005829">
    <property type="entry name" value="Sugar_transporter_CS"/>
</dbReference>
<dbReference type="EMBL" id="JAEACU010000007">
    <property type="protein sequence ID" value="KAH7521162.1"/>
    <property type="molecule type" value="Genomic_DNA"/>
</dbReference>
<feature type="transmembrane region" description="Helical" evidence="7">
    <location>
        <begin position="159"/>
        <end position="181"/>
    </location>
</feature>
<dbReference type="PROSITE" id="PS00216">
    <property type="entry name" value="SUGAR_TRANSPORT_1"/>
    <property type="match status" value="1"/>
</dbReference>
<protein>
    <recommendedName>
        <fullName evidence="8">Major facilitator superfamily (MFS) profile domain-containing protein</fullName>
    </recommendedName>
</protein>
<dbReference type="GO" id="GO:0016020">
    <property type="term" value="C:membrane"/>
    <property type="evidence" value="ECO:0007669"/>
    <property type="project" value="UniProtKB-SubCell"/>
</dbReference>
<keyword evidence="4 7" id="KW-0812">Transmembrane</keyword>
<dbReference type="PROSITE" id="PS50850">
    <property type="entry name" value="MFS"/>
    <property type="match status" value="1"/>
</dbReference>
<comment type="subcellular location">
    <subcellularLocation>
        <location evidence="1">Membrane</location>
        <topology evidence="1">Multi-pass membrane protein</topology>
    </subcellularLocation>
</comment>
<sequence>MTLDSMPGSSGYLELYPERKMAYFKNPYVLGLTVVAGIGGLLFGYDTGVISGALLYIKDDFEAVSKSSFLQETIVSMALVGAMIGAAAGGWINDAFGRKKATLLADVVFALGSAVMAAAPNPYILILGRLLVGLGVGVASVTAPVYIAEASPSEIRGGLVSTNVLMITGGQFLSYLVNLAFTEVPGTWRWMLGVAGIPAVIQFCLMLCLPESPRWLFIKNEKAKAISILSKIYEFPRLEDEVDYLSSQLEDERQKKNGVSYWDVFRKKEIRLAFFAGAGLQTYEKSHNGALPHLAVIDSLVSASAFQQFVGINTVMYYSPTIVQMAGFHSNQLALLLSLIVAAINAAGTVLGIYLIDHAGRRKLALTSLFGVVISLIILSWSFFVESSGSTSGLYGWMAVLGLTLYIAFFSPGMGPVPWTVNSEVYPEAYRGICGGMSATVNWVSNLIVAQSFLSVAEAVGTGATFLILAGVAVVAFAFVIVFVPETKGLTFEEVEAIWKEKAWGSGSTTRSLLERGNEF</sequence>
<evidence type="ECO:0000256" key="2">
    <source>
        <dbReference type="ARBA" id="ARBA00010992"/>
    </source>
</evidence>
<accession>A0A978V1C9</accession>
<dbReference type="InterPro" id="IPR020846">
    <property type="entry name" value="MFS_dom"/>
</dbReference>
<dbReference type="InterPro" id="IPR036259">
    <property type="entry name" value="MFS_trans_sf"/>
</dbReference>
<feature type="transmembrane region" description="Helical" evidence="7">
    <location>
        <begin position="368"/>
        <end position="385"/>
    </location>
</feature>
<comment type="caution">
    <text evidence="9">The sequence shown here is derived from an EMBL/GenBank/DDBJ whole genome shotgun (WGS) entry which is preliminary data.</text>
</comment>
<dbReference type="Proteomes" id="UP000813462">
    <property type="component" value="Unassembled WGS sequence"/>
</dbReference>
<evidence type="ECO:0000256" key="7">
    <source>
        <dbReference type="SAM" id="Phobius"/>
    </source>
</evidence>
<comment type="similarity">
    <text evidence="2">Belongs to the major facilitator superfamily. Sugar transporter (TC 2.A.1.1) family.</text>
</comment>
<dbReference type="PRINTS" id="PR00171">
    <property type="entry name" value="SUGRTRNSPORT"/>
</dbReference>
<feature type="transmembrane region" description="Helical" evidence="7">
    <location>
        <begin position="461"/>
        <end position="484"/>
    </location>
</feature>
<dbReference type="GO" id="GO:0022857">
    <property type="term" value="F:transmembrane transporter activity"/>
    <property type="evidence" value="ECO:0007669"/>
    <property type="project" value="InterPro"/>
</dbReference>
<evidence type="ECO:0000256" key="6">
    <source>
        <dbReference type="ARBA" id="ARBA00023136"/>
    </source>
</evidence>
<dbReference type="InterPro" id="IPR005828">
    <property type="entry name" value="MFS_sugar_transport-like"/>
</dbReference>
<evidence type="ECO:0000256" key="5">
    <source>
        <dbReference type="ARBA" id="ARBA00022989"/>
    </source>
</evidence>
<dbReference type="PANTHER" id="PTHR48020">
    <property type="entry name" value="PROTON MYO-INOSITOL COTRANSPORTER"/>
    <property type="match status" value="1"/>
</dbReference>
<dbReference type="SUPFAM" id="SSF103473">
    <property type="entry name" value="MFS general substrate transporter"/>
    <property type="match status" value="1"/>
</dbReference>
<feature type="transmembrane region" description="Helical" evidence="7">
    <location>
        <begin position="333"/>
        <end position="356"/>
    </location>
</feature>
<dbReference type="FunFam" id="1.20.1250.20:FF:000073">
    <property type="entry name" value="MFS myo-inositol transporter, putative"/>
    <property type="match status" value="1"/>
</dbReference>
<evidence type="ECO:0000256" key="4">
    <source>
        <dbReference type="ARBA" id="ARBA00022692"/>
    </source>
</evidence>